<feature type="non-terminal residue" evidence="3">
    <location>
        <position position="385"/>
    </location>
</feature>
<gene>
    <name evidence="3" type="ORF">CPB83DRAFT_842538</name>
</gene>
<evidence type="ECO:0000313" key="4">
    <source>
        <dbReference type="Proteomes" id="UP000807306"/>
    </source>
</evidence>
<name>A0A9P6JW12_9AGAR</name>
<keyword evidence="1" id="KW-0175">Coiled coil</keyword>
<evidence type="ECO:0000313" key="3">
    <source>
        <dbReference type="EMBL" id="KAF9534573.1"/>
    </source>
</evidence>
<sequence length="385" mass="40916">MASNAEKQPVPNRGRNVASKPLREGTTMTETPGHAAPTASSKFRTIPSSASSTSVMSGGSKAARTPSASSVASSKSSIRSSSSASKIAGTKASARTPSESDQIRVTKVSTTTVKISSSSWTPPAPPSKEPPKAPAPAPASKEVPSTQQAKSDDPLQIAAQVYPWTYMSTTLDACFKTAEDSANKELETRTKELETRESAVADQKERAEAEQAIEFYDELESDVFAKNAPAIMQLFQSHGESCDKIEGEALKLANRLGPDLDEEEPLKPYTEMLDRLEELQTTAAKLQESIIILTEKANAPTDGTSNPALIPSANGPENEAEPNSQNPEAAIDSEPSARTQISTVFSACLPVIKARIANLSMAQELMDMALENASLTLRMESMGIA</sequence>
<reference evidence="3" key="1">
    <citation type="submission" date="2020-11" db="EMBL/GenBank/DDBJ databases">
        <authorList>
            <consortium name="DOE Joint Genome Institute"/>
            <person name="Ahrendt S."/>
            <person name="Riley R."/>
            <person name="Andreopoulos W."/>
            <person name="Labutti K."/>
            <person name="Pangilinan J."/>
            <person name="Ruiz-Duenas F.J."/>
            <person name="Barrasa J.M."/>
            <person name="Sanchez-Garcia M."/>
            <person name="Camarero S."/>
            <person name="Miyauchi S."/>
            <person name="Serrano A."/>
            <person name="Linde D."/>
            <person name="Babiker R."/>
            <person name="Drula E."/>
            <person name="Ayuso-Fernandez I."/>
            <person name="Pacheco R."/>
            <person name="Padilla G."/>
            <person name="Ferreira P."/>
            <person name="Barriuso J."/>
            <person name="Kellner H."/>
            <person name="Castanera R."/>
            <person name="Alfaro M."/>
            <person name="Ramirez L."/>
            <person name="Pisabarro A.G."/>
            <person name="Kuo A."/>
            <person name="Tritt A."/>
            <person name="Lipzen A."/>
            <person name="He G."/>
            <person name="Yan M."/>
            <person name="Ng V."/>
            <person name="Cullen D."/>
            <person name="Martin F."/>
            <person name="Rosso M.-N."/>
            <person name="Henrissat B."/>
            <person name="Hibbett D."/>
            <person name="Martinez A.T."/>
            <person name="Grigoriev I.V."/>
        </authorList>
    </citation>
    <scope>NUCLEOTIDE SEQUENCE</scope>
    <source>
        <strain evidence="3">CBS 506.95</strain>
    </source>
</reference>
<accession>A0A9P6JW12</accession>
<feature type="coiled-coil region" evidence="1">
    <location>
        <begin position="269"/>
        <end position="296"/>
    </location>
</feature>
<keyword evidence="4" id="KW-1185">Reference proteome</keyword>
<evidence type="ECO:0000256" key="1">
    <source>
        <dbReference type="SAM" id="Coils"/>
    </source>
</evidence>
<feature type="compositionally biased region" description="Polar residues" evidence="2">
    <location>
        <begin position="38"/>
        <end position="47"/>
    </location>
</feature>
<feature type="region of interest" description="Disordered" evidence="2">
    <location>
        <begin position="184"/>
        <end position="205"/>
    </location>
</feature>
<feature type="region of interest" description="Disordered" evidence="2">
    <location>
        <begin position="1"/>
        <end position="155"/>
    </location>
</feature>
<evidence type="ECO:0000256" key="2">
    <source>
        <dbReference type="SAM" id="MobiDB-lite"/>
    </source>
</evidence>
<feature type="compositionally biased region" description="Low complexity" evidence="2">
    <location>
        <begin position="105"/>
        <end position="121"/>
    </location>
</feature>
<dbReference type="OrthoDB" id="2803656at2759"/>
<protein>
    <submittedName>
        <fullName evidence="3">Uncharacterized protein</fullName>
    </submittedName>
</protein>
<organism evidence="3 4">
    <name type="scientific">Crepidotus variabilis</name>
    <dbReference type="NCBI Taxonomy" id="179855"/>
    <lineage>
        <taxon>Eukaryota</taxon>
        <taxon>Fungi</taxon>
        <taxon>Dikarya</taxon>
        <taxon>Basidiomycota</taxon>
        <taxon>Agaricomycotina</taxon>
        <taxon>Agaricomycetes</taxon>
        <taxon>Agaricomycetidae</taxon>
        <taxon>Agaricales</taxon>
        <taxon>Agaricineae</taxon>
        <taxon>Crepidotaceae</taxon>
        <taxon>Crepidotus</taxon>
    </lineage>
</organism>
<dbReference type="Proteomes" id="UP000807306">
    <property type="component" value="Unassembled WGS sequence"/>
</dbReference>
<feature type="compositionally biased region" description="Low complexity" evidence="2">
    <location>
        <begin position="48"/>
        <end position="94"/>
    </location>
</feature>
<dbReference type="AlphaFoldDB" id="A0A9P6JW12"/>
<feature type="region of interest" description="Disordered" evidence="2">
    <location>
        <begin position="297"/>
        <end position="337"/>
    </location>
</feature>
<comment type="caution">
    <text evidence="3">The sequence shown here is derived from an EMBL/GenBank/DDBJ whole genome shotgun (WGS) entry which is preliminary data.</text>
</comment>
<feature type="compositionally biased region" description="Pro residues" evidence="2">
    <location>
        <begin position="122"/>
        <end position="137"/>
    </location>
</feature>
<dbReference type="EMBL" id="MU157825">
    <property type="protein sequence ID" value="KAF9534573.1"/>
    <property type="molecule type" value="Genomic_DNA"/>
</dbReference>
<proteinExistence type="predicted"/>